<accession>A0A8J3W173</accession>
<dbReference type="Proteomes" id="UP000610966">
    <property type="component" value="Unassembled WGS sequence"/>
</dbReference>
<gene>
    <name evidence="2" type="ORF">Mth01_52770</name>
</gene>
<name>A0A8J3W173_9ACTN</name>
<comment type="caution">
    <text evidence="2">The sequence shown here is derived from an EMBL/GenBank/DDBJ whole genome shotgun (WGS) entry which is preliminary data.</text>
</comment>
<proteinExistence type="predicted"/>
<organism evidence="2 3">
    <name type="scientific">Sphaerimonospora thailandensis</name>
    <dbReference type="NCBI Taxonomy" id="795644"/>
    <lineage>
        <taxon>Bacteria</taxon>
        <taxon>Bacillati</taxon>
        <taxon>Actinomycetota</taxon>
        <taxon>Actinomycetes</taxon>
        <taxon>Streptosporangiales</taxon>
        <taxon>Streptosporangiaceae</taxon>
        <taxon>Sphaerimonospora</taxon>
    </lineage>
</organism>
<feature type="region of interest" description="Disordered" evidence="1">
    <location>
        <begin position="1"/>
        <end position="21"/>
    </location>
</feature>
<dbReference type="EMBL" id="BOOG01000069">
    <property type="protein sequence ID" value="GIH73024.1"/>
    <property type="molecule type" value="Genomic_DNA"/>
</dbReference>
<evidence type="ECO:0000313" key="2">
    <source>
        <dbReference type="EMBL" id="GIH73024.1"/>
    </source>
</evidence>
<dbReference type="RefSeq" id="WP_204018669.1">
    <property type="nucleotide sequence ID" value="NZ_BOOG01000069.1"/>
</dbReference>
<dbReference type="InterPro" id="IPR046214">
    <property type="entry name" value="DUF6247"/>
</dbReference>
<keyword evidence="3" id="KW-1185">Reference proteome</keyword>
<feature type="compositionally biased region" description="Basic and acidic residues" evidence="1">
    <location>
        <begin position="7"/>
        <end position="21"/>
    </location>
</feature>
<dbReference type="Pfam" id="PF19760">
    <property type="entry name" value="DUF6247"/>
    <property type="match status" value="1"/>
</dbReference>
<dbReference type="AlphaFoldDB" id="A0A8J3W173"/>
<evidence type="ECO:0000256" key="1">
    <source>
        <dbReference type="SAM" id="MobiDB-lite"/>
    </source>
</evidence>
<evidence type="ECO:0000313" key="3">
    <source>
        <dbReference type="Proteomes" id="UP000610966"/>
    </source>
</evidence>
<reference evidence="2" key="1">
    <citation type="submission" date="2021-01" db="EMBL/GenBank/DDBJ databases">
        <title>Whole genome shotgun sequence of Sphaerimonospora thailandensis NBRC 107569.</title>
        <authorList>
            <person name="Komaki H."/>
            <person name="Tamura T."/>
        </authorList>
    </citation>
    <scope>NUCLEOTIDE SEQUENCE</scope>
    <source>
        <strain evidence="2">NBRC 107569</strain>
    </source>
</reference>
<sequence length="99" mass="11215">MSAQPVHMEEPEDPKAILRGLPERERGEFLRQYQAAVEAARDDVAQYPALRLLLRRWHLVVVAANQPGYYEAIRAAKAGVGRYTQLEDALADERARRAS</sequence>
<protein>
    <submittedName>
        <fullName evidence="2">Uncharacterized protein</fullName>
    </submittedName>
</protein>